<dbReference type="CDD" id="cd17393">
    <property type="entry name" value="MFS_MosC_like"/>
    <property type="match status" value="1"/>
</dbReference>
<dbReference type="EMBL" id="JYJA01000037">
    <property type="protein sequence ID" value="KJL41663.1"/>
    <property type="molecule type" value="Genomic_DNA"/>
</dbReference>
<feature type="transmembrane region" description="Helical" evidence="5">
    <location>
        <begin position="291"/>
        <end position="312"/>
    </location>
</feature>
<dbReference type="GO" id="GO:0005886">
    <property type="term" value="C:plasma membrane"/>
    <property type="evidence" value="ECO:0007669"/>
    <property type="project" value="UniProtKB-SubCell"/>
</dbReference>
<dbReference type="InterPro" id="IPR020846">
    <property type="entry name" value="MFS_dom"/>
</dbReference>
<dbReference type="InterPro" id="IPR005829">
    <property type="entry name" value="Sugar_transporter_CS"/>
</dbReference>
<dbReference type="PANTHER" id="PTHR23514:SF13">
    <property type="entry name" value="INNER MEMBRANE PROTEIN YBJJ"/>
    <property type="match status" value="1"/>
</dbReference>
<gene>
    <name evidence="7" type="primary">ybjJ_3</name>
    <name evidence="7" type="ORF">RS82_02893</name>
</gene>
<dbReference type="Gene3D" id="1.20.1250.20">
    <property type="entry name" value="MFS general substrate transporter like domains"/>
    <property type="match status" value="2"/>
</dbReference>
<dbReference type="PROSITE" id="PS00216">
    <property type="entry name" value="SUGAR_TRANSPORT_1"/>
    <property type="match status" value="1"/>
</dbReference>
<evidence type="ECO:0000259" key="6">
    <source>
        <dbReference type="PROSITE" id="PS50850"/>
    </source>
</evidence>
<comment type="subcellular location">
    <subcellularLocation>
        <location evidence="1">Cell membrane</location>
        <topology evidence="1">Multi-pass membrane protein</topology>
    </subcellularLocation>
</comment>
<feature type="transmembrane region" description="Helical" evidence="5">
    <location>
        <begin position="257"/>
        <end position="279"/>
    </location>
</feature>
<dbReference type="GO" id="GO:0022857">
    <property type="term" value="F:transmembrane transporter activity"/>
    <property type="evidence" value="ECO:0007669"/>
    <property type="project" value="InterPro"/>
</dbReference>
<dbReference type="PATRIC" id="fig|69370.6.peg.2940"/>
<feature type="transmembrane region" description="Helical" evidence="5">
    <location>
        <begin position="118"/>
        <end position="138"/>
    </location>
</feature>
<feature type="domain" description="Major facilitator superfamily (MFS) profile" evidence="6">
    <location>
        <begin position="1"/>
        <end position="344"/>
    </location>
</feature>
<feature type="transmembrane region" description="Helical" evidence="5">
    <location>
        <begin position="233"/>
        <end position="251"/>
    </location>
</feature>
<keyword evidence="3 5" id="KW-1133">Transmembrane helix</keyword>
<feature type="transmembrane region" description="Helical" evidence="5">
    <location>
        <begin position="168"/>
        <end position="185"/>
    </location>
</feature>
<feature type="transmembrane region" description="Helical" evidence="5">
    <location>
        <begin position="48"/>
        <end position="66"/>
    </location>
</feature>
<keyword evidence="8" id="KW-1185">Reference proteome</keyword>
<evidence type="ECO:0000256" key="4">
    <source>
        <dbReference type="ARBA" id="ARBA00023136"/>
    </source>
</evidence>
<keyword evidence="2 5" id="KW-0812">Transmembrane</keyword>
<dbReference type="PROSITE" id="PS50850">
    <property type="entry name" value="MFS"/>
    <property type="match status" value="1"/>
</dbReference>
<proteinExistence type="predicted"/>
<dbReference type="AlphaFoldDB" id="A0A0M2HC30"/>
<evidence type="ECO:0000256" key="3">
    <source>
        <dbReference type="ARBA" id="ARBA00022989"/>
    </source>
</evidence>
<feature type="transmembrane region" description="Helical" evidence="5">
    <location>
        <begin position="205"/>
        <end position="226"/>
    </location>
</feature>
<dbReference type="InterPro" id="IPR036259">
    <property type="entry name" value="MFS_trans_sf"/>
</dbReference>
<evidence type="ECO:0000256" key="2">
    <source>
        <dbReference type="ARBA" id="ARBA00022692"/>
    </source>
</evidence>
<name>A0A0M2HC30_MICTR</name>
<dbReference type="InterPro" id="IPR011701">
    <property type="entry name" value="MFS"/>
</dbReference>
<dbReference type="Pfam" id="PF07690">
    <property type="entry name" value="MFS_1"/>
    <property type="match status" value="1"/>
</dbReference>
<dbReference type="InterPro" id="IPR051788">
    <property type="entry name" value="MFS_Transporter"/>
</dbReference>
<reference evidence="7 8" key="1">
    <citation type="submission" date="2015-02" db="EMBL/GenBank/DDBJ databases">
        <title>Draft genome sequences of ten Microbacterium spp. with emphasis on heavy metal contaminated environments.</title>
        <authorList>
            <person name="Corretto E."/>
        </authorList>
    </citation>
    <scope>NUCLEOTIDE SEQUENCE [LARGE SCALE GENOMIC DNA]</scope>
    <source>
        <strain evidence="7 8">DSM 8608</strain>
    </source>
</reference>
<dbReference type="Proteomes" id="UP000034098">
    <property type="component" value="Unassembled WGS sequence"/>
</dbReference>
<dbReference type="PANTHER" id="PTHR23514">
    <property type="entry name" value="BYPASS OF STOP CODON PROTEIN 6"/>
    <property type="match status" value="1"/>
</dbReference>
<evidence type="ECO:0000256" key="1">
    <source>
        <dbReference type="ARBA" id="ARBA00004651"/>
    </source>
</evidence>
<evidence type="ECO:0000256" key="5">
    <source>
        <dbReference type="SAM" id="Phobius"/>
    </source>
</evidence>
<feature type="transmembrane region" description="Helical" evidence="5">
    <location>
        <begin position="318"/>
        <end position="338"/>
    </location>
</feature>
<protein>
    <submittedName>
        <fullName evidence="7">Inner membrane protein YbjJ</fullName>
    </submittedName>
</protein>
<organism evidence="7 8">
    <name type="scientific">Microbacterium trichothecenolyticum</name>
    <name type="common">Aureobacterium trichothecenolyticum</name>
    <dbReference type="NCBI Taxonomy" id="69370"/>
    <lineage>
        <taxon>Bacteria</taxon>
        <taxon>Bacillati</taxon>
        <taxon>Actinomycetota</taxon>
        <taxon>Actinomycetes</taxon>
        <taxon>Micrococcales</taxon>
        <taxon>Microbacteriaceae</taxon>
        <taxon>Microbacterium</taxon>
    </lineage>
</organism>
<evidence type="ECO:0000313" key="7">
    <source>
        <dbReference type="EMBL" id="KJL41663.1"/>
    </source>
</evidence>
<sequence length="356" mass="35747">MFGLAIGSMIGILFSASLVARLGTRTVILLGASGSALSLPVVAAGSMSGTMVIVAIGLGICGLGMGSAEVAMNVDGGEVEQLTHRSFLPVMHGCFSLGTAIGAVVGMALSAIAMPVSWHLFAVSTVCLVAVPAAVPAIPRGVGRRAASARHDGDIVASTSSLLRDRRIQLIGVILLAMALAEGTANDWLPLIMVDGHGFDPAWSSGVFAIFAISMTVGRFAGAALVDRLGRRPVLAASAISAAIGLAVVSLSPNPQLAVAAVILWGLGASLGFPVALSAAGDSGPDAAARLSLVATAGYFAFLVGPPVLGFFGEHFGLRTAMLIPLVLILVAVAATILTPWDAPANKAAADARARG</sequence>
<dbReference type="SUPFAM" id="SSF103473">
    <property type="entry name" value="MFS general substrate transporter"/>
    <property type="match status" value="1"/>
</dbReference>
<evidence type="ECO:0000313" key="8">
    <source>
        <dbReference type="Proteomes" id="UP000034098"/>
    </source>
</evidence>
<comment type="caution">
    <text evidence="7">The sequence shown here is derived from an EMBL/GenBank/DDBJ whole genome shotgun (WGS) entry which is preliminary data.</text>
</comment>
<accession>A0A0M2HC30</accession>
<keyword evidence="4 5" id="KW-0472">Membrane</keyword>
<feature type="transmembrane region" description="Helical" evidence="5">
    <location>
        <begin position="87"/>
        <end position="112"/>
    </location>
</feature>